<evidence type="ECO:0000313" key="4">
    <source>
        <dbReference type="Proteomes" id="UP000314987"/>
    </source>
</evidence>
<dbReference type="CDD" id="cd17076">
    <property type="entry name" value="UBX_UBXN10"/>
    <property type="match status" value="1"/>
</dbReference>
<feature type="domain" description="UBX" evidence="2">
    <location>
        <begin position="197"/>
        <end position="274"/>
    </location>
</feature>
<dbReference type="Proteomes" id="UP000314987">
    <property type="component" value="Unassembled WGS sequence"/>
</dbReference>
<dbReference type="Ensembl" id="ENSVURT00010035421.1">
    <property type="protein sequence ID" value="ENSVURP00010031111.1"/>
    <property type="gene ID" value="ENSVURG00010023794.1"/>
</dbReference>
<reference evidence="3" key="3">
    <citation type="submission" date="2025-09" db="UniProtKB">
        <authorList>
            <consortium name="Ensembl"/>
        </authorList>
    </citation>
    <scope>IDENTIFICATION</scope>
</reference>
<feature type="region of interest" description="Disordered" evidence="1">
    <location>
        <begin position="27"/>
        <end position="110"/>
    </location>
</feature>
<feature type="compositionally biased region" description="Basic residues" evidence="1">
    <location>
        <begin position="36"/>
        <end position="45"/>
    </location>
</feature>
<dbReference type="SMART" id="SM00166">
    <property type="entry name" value="UBX"/>
    <property type="match status" value="1"/>
</dbReference>
<dbReference type="SUPFAM" id="SSF54236">
    <property type="entry name" value="Ubiquitin-like"/>
    <property type="match status" value="1"/>
</dbReference>
<dbReference type="CTD" id="127733"/>
<evidence type="ECO:0000313" key="3">
    <source>
        <dbReference type="Ensembl" id="ENSVURP00010031111.1"/>
    </source>
</evidence>
<dbReference type="STRING" id="29139.ENSVURP00010031111"/>
<dbReference type="GO" id="GO:0060271">
    <property type="term" value="P:cilium assembly"/>
    <property type="evidence" value="ECO:0007669"/>
    <property type="project" value="Ensembl"/>
</dbReference>
<dbReference type="Gene3D" id="3.10.20.90">
    <property type="entry name" value="Phosphatidylinositol 3-kinase Catalytic Subunit, Chain A, domain 1"/>
    <property type="match status" value="1"/>
</dbReference>
<reference evidence="4" key="1">
    <citation type="submission" date="2018-12" db="EMBL/GenBank/DDBJ databases">
        <authorList>
            <person name="Yazar S."/>
        </authorList>
    </citation>
    <scope>NUCLEOTIDE SEQUENCE [LARGE SCALE GENOMIC DNA]</scope>
</reference>
<reference evidence="3" key="2">
    <citation type="submission" date="2025-08" db="UniProtKB">
        <authorList>
            <consortium name="Ensembl"/>
        </authorList>
    </citation>
    <scope>IDENTIFICATION</scope>
</reference>
<evidence type="ECO:0000259" key="2">
    <source>
        <dbReference type="PROSITE" id="PS50033"/>
    </source>
</evidence>
<dbReference type="InterPro" id="IPR001012">
    <property type="entry name" value="UBX_dom"/>
</dbReference>
<keyword evidence="4" id="KW-1185">Reference proteome</keyword>
<feature type="region of interest" description="Disordered" evidence="1">
    <location>
        <begin position="172"/>
        <end position="197"/>
    </location>
</feature>
<dbReference type="InterPro" id="IPR029071">
    <property type="entry name" value="Ubiquitin-like_domsf"/>
</dbReference>
<dbReference type="AlphaFoldDB" id="A0A4X2M9S6"/>
<dbReference type="GO" id="GO:0005929">
    <property type="term" value="C:cilium"/>
    <property type="evidence" value="ECO:0007669"/>
    <property type="project" value="Ensembl"/>
</dbReference>
<dbReference type="OrthoDB" id="436606at2759"/>
<dbReference type="GeneID" id="114027393"/>
<protein>
    <submittedName>
        <fullName evidence="3">UBX domain protein 10</fullName>
    </submittedName>
</protein>
<dbReference type="RefSeq" id="XP_027697220.1">
    <property type="nucleotide sequence ID" value="XM_027841419.1"/>
</dbReference>
<dbReference type="RefSeq" id="XP_027697221.1">
    <property type="nucleotide sequence ID" value="XM_027841420.1"/>
</dbReference>
<gene>
    <name evidence="3" type="primary">UBXN10</name>
</gene>
<proteinExistence type="predicted"/>
<dbReference type="GeneTree" id="ENSGT00390000012939"/>
<dbReference type="GO" id="GO:0030992">
    <property type="term" value="C:intraciliary transport particle B"/>
    <property type="evidence" value="ECO:0007669"/>
    <property type="project" value="Ensembl"/>
</dbReference>
<accession>A0A4X2M9S6</accession>
<dbReference type="Pfam" id="PF00789">
    <property type="entry name" value="UBX"/>
    <property type="match status" value="1"/>
</dbReference>
<sequence>MATEAPLNIAPSECSPALDPEATFLWQPSPVSMHVARPKSAKGRTRTNLSCSHSSEASSYRKPPSPAPAVPCEGPGSQKPVGSAPKRPNQGAPDDIPELLQQVPIGPSSSLNKYRVLPSINRKNLEEGAVDTVAKQAGTLKLGSSQELKALCREEAHSGKSREGCLRVAAPPLEGKPCSRTKEHSLSEAGNLEEPSDREPRLLLAVRSPSGQRFVRHFRPTDSLQTVVAVAKQKNLTTYHHCSIETMEVPRRSFSDLSKSLEECRIPHKSVLGILQEEREGQP</sequence>
<evidence type="ECO:0000256" key="1">
    <source>
        <dbReference type="SAM" id="MobiDB-lite"/>
    </source>
</evidence>
<dbReference type="OMA" id="ADSFIWQ"/>
<organism evidence="3 4">
    <name type="scientific">Vombatus ursinus</name>
    <name type="common">Common wombat</name>
    <dbReference type="NCBI Taxonomy" id="29139"/>
    <lineage>
        <taxon>Eukaryota</taxon>
        <taxon>Metazoa</taxon>
        <taxon>Chordata</taxon>
        <taxon>Craniata</taxon>
        <taxon>Vertebrata</taxon>
        <taxon>Euteleostomi</taxon>
        <taxon>Mammalia</taxon>
        <taxon>Metatheria</taxon>
        <taxon>Diprotodontia</taxon>
        <taxon>Vombatidae</taxon>
        <taxon>Vombatus</taxon>
    </lineage>
</organism>
<dbReference type="PROSITE" id="PS50033">
    <property type="entry name" value="UBX"/>
    <property type="match status" value="1"/>
</dbReference>
<feature type="compositionally biased region" description="Polar residues" evidence="1">
    <location>
        <begin position="46"/>
        <end position="58"/>
    </location>
</feature>
<name>A0A4X2M9S6_VOMUR</name>